<evidence type="ECO:0000313" key="10">
    <source>
        <dbReference type="EMBL" id="AFL88894.1"/>
    </source>
</evidence>
<keyword evidence="7" id="KW-0732">Signal</keyword>
<accession>I3ZI26</accession>
<dbReference type="SUPFAM" id="SSF54534">
    <property type="entry name" value="FKBP-like"/>
    <property type="match status" value="1"/>
</dbReference>
<dbReference type="InterPro" id="IPR046357">
    <property type="entry name" value="PPIase_dom_sf"/>
</dbReference>
<dbReference type="InterPro" id="IPR044609">
    <property type="entry name" value="FKBP2/11"/>
</dbReference>
<evidence type="ECO:0000256" key="4">
    <source>
        <dbReference type="PROSITE-ProRule" id="PRU00277"/>
    </source>
</evidence>
<keyword evidence="11" id="KW-1185">Reference proteome</keyword>
<dbReference type="PROSITE" id="PS50059">
    <property type="entry name" value="FKBP_PPIASE"/>
    <property type="match status" value="1"/>
</dbReference>
<dbReference type="InterPro" id="IPR001179">
    <property type="entry name" value="PPIase_FKBP_dom"/>
</dbReference>
<organism evidence="10 11">
    <name type="scientific">Terriglobus roseus (strain DSM 18391 / NRRL B-41598 / KBS 63)</name>
    <dbReference type="NCBI Taxonomy" id="926566"/>
    <lineage>
        <taxon>Bacteria</taxon>
        <taxon>Pseudomonadati</taxon>
        <taxon>Acidobacteriota</taxon>
        <taxon>Terriglobia</taxon>
        <taxon>Terriglobales</taxon>
        <taxon>Acidobacteriaceae</taxon>
        <taxon>Terriglobus</taxon>
    </lineage>
</organism>
<dbReference type="STRING" id="926566.Terro_2292"/>
<dbReference type="HOGENOM" id="CLU_013615_7_2_0"/>
<dbReference type="PANTHER" id="PTHR45779:SF7">
    <property type="entry name" value="PEPTIDYLPROLYL ISOMERASE"/>
    <property type="match status" value="1"/>
</dbReference>
<evidence type="ECO:0000313" key="9">
    <source>
        <dbReference type="EMBL" id="AFL88555.1"/>
    </source>
</evidence>
<evidence type="ECO:0000256" key="7">
    <source>
        <dbReference type="SAM" id="SignalP"/>
    </source>
</evidence>
<dbReference type="Pfam" id="PF00254">
    <property type="entry name" value="FKBP_C"/>
    <property type="match status" value="1"/>
</dbReference>
<feature type="region of interest" description="Disordered" evidence="6">
    <location>
        <begin position="19"/>
        <end position="40"/>
    </location>
</feature>
<comment type="catalytic activity">
    <reaction evidence="1 4 5">
        <text>[protein]-peptidylproline (omega=180) = [protein]-peptidylproline (omega=0)</text>
        <dbReference type="Rhea" id="RHEA:16237"/>
        <dbReference type="Rhea" id="RHEA-COMP:10747"/>
        <dbReference type="Rhea" id="RHEA-COMP:10748"/>
        <dbReference type="ChEBI" id="CHEBI:83833"/>
        <dbReference type="ChEBI" id="CHEBI:83834"/>
        <dbReference type="EC" id="5.2.1.8"/>
    </reaction>
</comment>
<evidence type="ECO:0000256" key="6">
    <source>
        <dbReference type="SAM" id="MobiDB-lite"/>
    </source>
</evidence>
<dbReference type="Proteomes" id="UP000006056">
    <property type="component" value="Chromosome"/>
</dbReference>
<gene>
    <name evidence="9" type="ordered locus">Terro_2292</name>
    <name evidence="10" type="ordered locus">Terro_2656</name>
</gene>
<feature type="region of interest" description="Disordered" evidence="6">
    <location>
        <begin position="189"/>
        <end position="228"/>
    </location>
</feature>
<comment type="similarity">
    <text evidence="5">Belongs to the FKBP-type PPIase family.</text>
</comment>
<dbReference type="EMBL" id="CP003379">
    <property type="protein sequence ID" value="AFL88555.1"/>
    <property type="molecule type" value="Genomic_DNA"/>
</dbReference>
<dbReference type="EMBL" id="CP003379">
    <property type="protein sequence ID" value="AFL88894.1"/>
    <property type="molecule type" value="Genomic_DNA"/>
</dbReference>
<name>I3ZI26_TERRK</name>
<feature type="signal peptide" evidence="7">
    <location>
        <begin position="1"/>
        <end position="18"/>
    </location>
</feature>
<dbReference type="Gene3D" id="3.10.50.40">
    <property type="match status" value="1"/>
</dbReference>
<dbReference type="KEGG" id="trs:Terro_2292"/>
<evidence type="ECO:0000256" key="1">
    <source>
        <dbReference type="ARBA" id="ARBA00000971"/>
    </source>
</evidence>
<feature type="chain" id="PRO_5007673910" description="Peptidyl-prolyl cis-trans isomerase" evidence="7">
    <location>
        <begin position="19"/>
        <end position="228"/>
    </location>
</feature>
<keyword evidence="3 4" id="KW-0413">Isomerase</keyword>
<dbReference type="PANTHER" id="PTHR45779">
    <property type="entry name" value="PEPTIDYLPROLYL ISOMERASE"/>
    <property type="match status" value="1"/>
</dbReference>
<sequence>MRNLAPALLATIAMAATAQTAPKPATTTAKPGAAKSSTATHRLTAHVPRTTMPDPKATEGTAAVGTMPAVTGTPAPLYALKYIDTKIGDGELARPSTPPSNVVFYTVHYTGWTLDGKKFDSSVDRGQPIVFPIGLKRVISGWDTGFEGMHVGGKRRLIIPYQLAYGAAGHPPDIPEKADLVFDVELVGQGNTQQPVTGSHFEPPTPESAPLTPQPGANPAAKPEDHPE</sequence>
<dbReference type="eggNOG" id="COG0545">
    <property type="taxonomic scope" value="Bacteria"/>
</dbReference>
<dbReference type="AlphaFoldDB" id="I3ZI26"/>
<proteinExistence type="inferred from homology"/>
<evidence type="ECO:0000256" key="5">
    <source>
        <dbReference type="RuleBase" id="RU003915"/>
    </source>
</evidence>
<dbReference type="RefSeq" id="WP_014786124.1">
    <property type="nucleotide sequence ID" value="NC_018014.1"/>
</dbReference>
<evidence type="ECO:0000256" key="2">
    <source>
        <dbReference type="ARBA" id="ARBA00023110"/>
    </source>
</evidence>
<feature type="domain" description="PPIase FKBP-type" evidence="8">
    <location>
        <begin position="102"/>
        <end position="190"/>
    </location>
</feature>
<protein>
    <recommendedName>
        <fullName evidence="5">Peptidyl-prolyl cis-trans isomerase</fullName>
        <ecNumber evidence="5">5.2.1.8</ecNumber>
    </recommendedName>
</protein>
<evidence type="ECO:0000256" key="3">
    <source>
        <dbReference type="ARBA" id="ARBA00023235"/>
    </source>
</evidence>
<dbReference type="GO" id="GO:0003755">
    <property type="term" value="F:peptidyl-prolyl cis-trans isomerase activity"/>
    <property type="evidence" value="ECO:0007669"/>
    <property type="project" value="UniProtKB-UniRule"/>
</dbReference>
<evidence type="ECO:0000259" key="8">
    <source>
        <dbReference type="PROSITE" id="PS50059"/>
    </source>
</evidence>
<dbReference type="KEGG" id="trs:Terro_2656"/>
<evidence type="ECO:0000313" key="11">
    <source>
        <dbReference type="Proteomes" id="UP000006056"/>
    </source>
</evidence>
<dbReference type="FunFam" id="3.10.50.40:FF:000006">
    <property type="entry name" value="Peptidyl-prolyl cis-trans isomerase"/>
    <property type="match status" value="1"/>
</dbReference>
<reference evidence="10 11" key="1">
    <citation type="submission" date="2012-06" db="EMBL/GenBank/DDBJ databases">
        <title>Complete genome of Terriglobus roseus DSM 18391.</title>
        <authorList>
            <consortium name="US DOE Joint Genome Institute (JGI-PGF)"/>
            <person name="Lucas S."/>
            <person name="Copeland A."/>
            <person name="Lapidus A."/>
            <person name="Glavina del Rio T."/>
            <person name="Dalin E."/>
            <person name="Tice H."/>
            <person name="Bruce D."/>
            <person name="Goodwin L."/>
            <person name="Pitluck S."/>
            <person name="Peters L."/>
            <person name="Mikhailova N."/>
            <person name="Munk A.C.C."/>
            <person name="Kyrpides N."/>
            <person name="Mavromatis K."/>
            <person name="Ivanova N."/>
            <person name="Brettin T."/>
            <person name="Detter J.C."/>
            <person name="Han C."/>
            <person name="Larimer F."/>
            <person name="Land M."/>
            <person name="Hauser L."/>
            <person name="Markowitz V."/>
            <person name="Cheng J.-F."/>
            <person name="Hugenholtz P."/>
            <person name="Woyke T."/>
            <person name="Wu D."/>
            <person name="Brambilla E."/>
            <person name="Klenk H.-P."/>
            <person name="Eisen J.A."/>
        </authorList>
    </citation>
    <scope>NUCLEOTIDE SEQUENCE [LARGE SCALE GENOMIC DNA]</scope>
    <source>
        <strain evidence="10">DSM 18391</strain>
        <strain evidence="11">DSM 18391 / NRRL B-41598 / KBS 63</strain>
    </source>
</reference>
<keyword evidence="2 4" id="KW-0697">Rotamase</keyword>
<dbReference type="EC" id="5.2.1.8" evidence="5"/>